<evidence type="ECO:0000259" key="1">
    <source>
        <dbReference type="PROSITE" id="PS51186"/>
    </source>
</evidence>
<dbReference type="GO" id="GO:0016747">
    <property type="term" value="F:acyltransferase activity, transferring groups other than amino-acyl groups"/>
    <property type="evidence" value="ECO:0007669"/>
    <property type="project" value="InterPro"/>
</dbReference>
<gene>
    <name evidence="2" type="ORF">EDC25_11840</name>
</gene>
<proteinExistence type="predicted"/>
<keyword evidence="3" id="KW-1185">Reference proteome</keyword>
<dbReference type="Proteomes" id="UP000294599">
    <property type="component" value="Unassembled WGS sequence"/>
</dbReference>
<dbReference type="InterPro" id="IPR000182">
    <property type="entry name" value="GNAT_dom"/>
</dbReference>
<sequence length="218" mass="23731">MAPFPARRDGGLSQELWMSFIFRDAAPEDLPTILAMNGQAGVSVAAMDRDMLDCHFANAAYFRVAECDGGLAGFLIGFDHEAGTGNAGYLWMRERQPAFAYIDRIVVAPAFRGHGLGRVLYADIISFAEVRVPVLACQVSLEPHDNASLMFHASMGFKEVAQLAVPEGRIGVMERTLCSFPFVRDTYLAGGGHLPDLPWLAARELPDAEIPTRRVGCG</sequence>
<dbReference type="EMBL" id="SMAF01000018">
    <property type="protein sequence ID" value="TCS95351.1"/>
    <property type="molecule type" value="Genomic_DNA"/>
</dbReference>
<organism evidence="2 3">
    <name type="scientific">Pseudofulvimonas gallinarii</name>
    <dbReference type="NCBI Taxonomy" id="634155"/>
    <lineage>
        <taxon>Bacteria</taxon>
        <taxon>Pseudomonadati</taxon>
        <taxon>Pseudomonadota</taxon>
        <taxon>Gammaproteobacteria</taxon>
        <taxon>Lysobacterales</taxon>
        <taxon>Rhodanobacteraceae</taxon>
        <taxon>Pseudofulvimonas</taxon>
    </lineage>
</organism>
<comment type="caution">
    <text evidence="2">The sequence shown here is derived from an EMBL/GenBank/DDBJ whole genome shotgun (WGS) entry which is preliminary data.</text>
</comment>
<dbReference type="InterPro" id="IPR016181">
    <property type="entry name" value="Acyl_CoA_acyltransferase"/>
</dbReference>
<dbReference type="Pfam" id="PF00583">
    <property type="entry name" value="Acetyltransf_1"/>
    <property type="match status" value="1"/>
</dbReference>
<dbReference type="Gene3D" id="3.40.630.30">
    <property type="match status" value="1"/>
</dbReference>
<evidence type="ECO:0000313" key="3">
    <source>
        <dbReference type="Proteomes" id="UP000294599"/>
    </source>
</evidence>
<dbReference type="AlphaFoldDB" id="A0A4R3L670"/>
<name>A0A4R3L670_9GAMM</name>
<feature type="domain" description="N-acetyltransferase" evidence="1">
    <location>
        <begin position="20"/>
        <end position="178"/>
    </location>
</feature>
<dbReference type="CDD" id="cd04301">
    <property type="entry name" value="NAT_SF"/>
    <property type="match status" value="1"/>
</dbReference>
<dbReference type="PROSITE" id="PS51186">
    <property type="entry name" value="GNAT"/>
    <property type="match status" value="1"/>
</dbReference>
<reference evidence="2 3" key="1">
    <citation type="submission" date="2019-03" db="EMBL/GenBank/DDBJ databases">
        <title>Genomic Encyclopedia of Type Strains, Phase IV (KMG-IV): sequencing the most valuable type-strain genomes for metagenomic binning, comparative biology and taxonomic classification.</title>
        <authorList>
            <person name="Goeker M."/>
        </authorList>
    </citation>
    <scope>NUCLEOTIDE SEQUENCE [LARGE SCALE GENOMIC DNA]</scope>
    <source>
        <strain evidence="2 3">DSM 21944</strain>
    </source>
</reference>
<evidence type="ECO:0000313" key="2">
    <source>
        <dbReference type="EMBL" id="TCS95351.1"/>
    </source>
</evidence>
<accession>A0A4R3L670</accession>
<dbReference type="SUPFAM" id="SSF55729">
    <property type="entry name" value="Acyl-CoA N-acyltransferases (Nat)"/>
    <property type="match status" value="1"/>
</dbReference>
<protein>
    <recommendedName>
        <fullName evidence="1">N-acetyltransferase domain-containing protein</fullName>
    </recommendedName>
</protein>